<accession>A0ABM6RN26</accession>
<organism evidence="2 3">
    <name type="scientific">Sulfobacillus thermotolerans</name>
    <dbReference type="NCBI Taxonomy" id="338644"/>
    <lineage>
        <taxon>Bacteria</taxon>
        <taxon>Bacillati</taxon>
        <taxon>Bacillota</taxon>
        <taxon>Clostridia</taxon>
        <taxon>Eubacteriales</taxon>
        <taxon>Clostridiales Family XVII. Incertae Sedis</taxon>
        <taxon>Sulfobacillus</taxon>
    </lineage>
</organism>
<dbReference type="Proteomes" id="UP000325292">
    <property type="component" value="Chromosome"/>
</dbReference>
<evidence type="ECO:0000259" key="1">
    <source>
        <dbReference type="Pfam" id="PF00462"/>
    </source>
</evidence>
<feature type="domain" description="Glutaredoxin" evidence="1">
    <location>
        <begin position="3"/>
        <end position="57"/>
    </location>
</feature>
<dbReference type="PROSITE" id="PS51354">
    <property type="entry name" value="GLUTAREDOXIN_2"/>
    <property type="match status" value="1"/>
</dbReference>
<proteinExistence type="predicted"/>
<gene>
    <name evidence="2" type="ORF">BXT84_01015</name>
</gene>
<sequence length="81" mass="9317">MEVIVYTQPGCHSCQQEKAWLLHHQIAFEERDIRKNPAWIDEVIALGSDATPTTIIRSQDGTEHIVVGFQTRDLRRYLVPS</sequence>
<protein>
    <recommendedName>
        <fullName evidence="1">Glutaredoxin domain-containing protein</fullName>
    </recommendedName>
</protein>
<dbReference type="InterPro" id="IPR002109">
    <property type="entry name" value="Glutaredoxin"/>
</dbReference>
<reference evidence="2 3" key="1">
    <citation type="journal article" date="2019" name="Sci. Rep.">
        <title>Sulfobacillus thermotolerans: new insights into resistance and metabolic capacities of acidophilic chemolithotrophs.</title>
        <authorList>
            <person name="Panyushkina A.E."/>
            <person name="Babenko V.V."/>
            <person name="Nikitina A.S."/>
            <person name="Selezneva O.V."/>
            <person name="Tsaplina I.A."/>
            <person name="Letarova M.A."/>
            <person name="Kostryukova E.S."/>
            <person name="Letarov A.V."/>
        </authorList>
    </citation>
    <scope>NUCLEOTIDE SEQUENCE [LARGE SCALE GENOMIC DNA]</scope>
    <source>
        <strain evidence="2 3">Kr1</strain>
    </source>
</reference>
<dbReference type="InterPro" id="IPR036249">
    <property type="entry name" value="Thioredoxin-like_sf"/>
</dbReference>
<dbReference type="Gene3D" id="3.40.30.10">
    <property type="entry name" value="Glutaredoxin"/>
    <property type="match status" value="1"/>
</dbReference>
<keyword evidence="3" id="KW-1185">Reference proteome</keyword>
<dbReference type="SUPFAM" id="SSF52833">
    <property type="entry name" value="Thioredoxin-like"/>
    <property type="match status" value="1"/>
</dbReference>
<evidence type="ECO:0000313" key="3">
    <source>
        <dbReference type="Proteomes" id="UP000325292"/>
    </source>
</evidence>
<dbReference type="Pfam" id="PF00462">
    <property type="entry name" value="Glutaredoxin"/>
    <property type="match status" value="1"/>
</dbReference>
<evidence type="ECO:0000313" key="2">
    <source>
        <dbReference type="EMBL" id="AUW92714.1"/>
    </source>
</evidence>
<dbReference type="CDD" id="cd02976">
    <property type="entry name" value="NrdH"/>
    <property type="match status" value="1"/>
</dbReference>
<dbReference type="EMBL" id="CP019454">
    <property type="protein sequence ID" value="AUW92714.1"/>
    <property type="molecule type" value="Genomic_DNA"/>
</dbReference>
<name>A0ABM6RN26_9FIRM</name>